<sequence>MGLWYPKGSSFELTAFSDVDHVGCIVSRKSTSGGIQFLALPEDSFKCLVRRIGMRCLTPTELEILAKESA</sequence>
<name>A0A699U972_TANCI</name>
<dbReference type="EMBL" id="BKCJ011292492">
    <property type="protein sequence ID" value="GFD16314.1"/>
    <property type="molecule type" value="Genomic_DNA"/>
</dbReference>
<reference evidence="1" key="1">
    <citation type="journal article" date="2019" name="Sci. Rep.">
        <title>Draft genome of Tanacetum cinerariifolium, the natural source of mosquito coil.</title>
        <authorList>
            <person name="Yamashiro T."/>
            <person name="Shiraishi A."/>
            <person name="Satake H."/>
            <person name="Nakayama K."/>
        </authorList>
    </citation>
    <scope>NUCLEOTIDE SEQUENCE</scope>
</reference>
<comment type="caution">
    <text evidence="1">The sequence shown here is derived from an EMBL/GenBank/DDBJ whole genome shotgun (WGS) entry which is preliminary data.</text>
</comment>
<gene>
    <name evidence="1" type="ORF">Tci_888283</name>
</gene>
<protein>
    <submittedName>
        <fullName evidence="1">Ribonuclease H-like domain-containing protein</fullName>
    </submittedName>
</protein>
<proteinExistence type="predicted"/>
<organism evidence="1">
    <name type="scientific">Tanacetum cinerariifolium</name>
    <name type="common">Dalmatian daisy</name>
    <name type="synonym">Chrysanthemum cinerariifolium</name>
    <dbReference type="NCBI Taxonomy" id="118510"/>
    <lineage>
        <taxon>Eukaryota</taxon>
        <taxon>Viridiplantae</taxon>
        <taxon>Streptophyta</taxon>
        <taxon>Embryophyta</taxon>
        <taxon>Tracheophyta</taxon>
        <taxon>Spermatophyta</taxon>
        <taxon>Magnoliopsida</taxon>
        <taxon>eudicotyledons</taxon>
        <taxon>Gunneridae</taxon>
        <taxon>Pentapetalae</taxon>
        <taxon>asterids</taxon>
        <taxon>campanulids</taxon>
        <taxon>Asterales</taxon>
        <taxon>Asteraceae</taxon>
        <taxon>Asteroideae</taxon>
        <taxon>Anthemideae</taxon>
        <taxon>Anthemidinae</taxon>
        <taxon>Tanacetum</taxon>
    </lineage>
</organism>
<accession>A0A699U972</accession>
<evidence type="ECO:0000313" key="1">
    <source>
        <dbReference type="EMBL" id="GFD16314.1"/>
    </source>
</evidence>
<dbReference type="AlphaFoldDB" id="A0A699U972"/>